<keyword evidence="2" id="KW-1185">Reference proteome</keyword>
<dbReference type="Proteomes" id="UP001266305">
    <property type="component" value="Unassembled WGS sequence"/>
</dbReference>
<sequence>MPAPPASLFQASPKASCSHVLLMKVLAVIRLLMPFMHTSLPSDLPGEPGQTLAYCQWVDNLNETRKMLSLSGGGPFSNLLRWVVCHITKGIVKREMHGHGIGRFSEEEIYMLMEKDMRSLAGLLGRPAYVDVNGINLKFASFLWKLNAGLLASESRLTTGLFLLINGYVCFWLPTLPHQLMLL</sequence>
<evidence type="ECO:0000313" key="1">
    <source>
        <dbReference type="EMBL" id="KAK2114103.1"/>
    </source>
</evidence>
<organism evidence="1 2">
    <name type="scientific">Saguinus oedipus</name>
    <name type="common">Cotton-top tamarin</name>
    <name type="synonym">Oedipomidas oedipus</name>
    <dbReference type="NCBI Taxonomy" id="9490"/>
    <lineage>
        <taxon>Eukaryota</taxon>
        <taxon>Metazoa</taxon>
        <taxon>Chordata</taxon>
        <taxon>Craniata</taxon>
        <taxon>Vertebrata</taxon>
        <taxon>Euteleostomi</taxon>
        <taxon>Mammalia</taxon>
        <taxon>Eutheria</taxon>
        <taxon>Euarchontoglires</taxon>
        <taxon>Primates</taxon>
        <taxon>Haplorrhini</taxon>
        <taxon>Platyrrhini</taxon>
        <taxon>Cebidae</taxon>
        <taxon>Callitrichinae</taxon>
        <taxon>Saguinus</taxon>
    </lineage>
</organism>
<protein>
    <submittedName>
        <fullName evidence="1">Uncharacterized protein</fullName>
    </submittedName>
</protein>
<dbReference type="EMBL" id="JASSZA010000004">
    <property type="protein sequence ID" value="KAK2114103.1"/>
    <property type="molecule type" value="Genomic_DNA"/>
</dbReference>
<comment type="caution">
    <text evidence="1">The sequence shown here is derived from an EMBL/GenBank/DDBJ whole genome shotgun (WGS) entry which is preliminary data.</text>
</comment>
<name>A0ABQ9VXI4_SAGOE</name>
<reference evidence="1 2" key="1">
    <citation type="submission" date="2023-05" db="EMBL/GenBank/DDBJ databases">
        <title>B98-5 Cell Line De Novo Hybrid Assembly: An Optical Mapping Approach.</title>
        <authorList>
            <person name="Kananen K."/>
            <person name="Auerbach J.A."/>
            <person name="Kautto E."/>
            <person name="Blachly J.S."/>
        </authorList>
    </citation>
    <scope>NUCLEOTIDE SEQUENCE [LARGE SCALE GENOMIC DNA]</scope>
    <source>
        <strain evidence="1">B95-8</strain>
        <tissue evidence="1">Cell line</tissue>
    </source>
</reference>
<gene>
    <name evidence="1" type="ORF">P7K49_008369</name>
</gene>
<proteinExistence type="predicted"/>
<evidence type="ECO:0000313" key="2">
    <source>
        <dbReference type="Proteomes" id="UP001266305"/>
    </source>
</evidence>
<accession>A0ABQ9VXI4</accession>